<evidence type="ECO:0000313" key="2">
    <source>
        <dbReference type="Proteomes" id="UP001604277"/>
    </source>
</evidence>
<sequence length="132" mass="14763">MDEIERYFKRISQIAIEQNVEVKKARIGEAKKTSVEEINTGENDEEKEAITLGKTLVASKKWRWRGWDWSGEWSAATSDTGAGSRGSWSRVCWVTRKLAMATAGDAVRKQRNYSLTSSVLLAVVGRGLVVVE</sequence>
<comment type="caution">
    <text evidence="1">The sequence shown here is derived from an EMBL/GenBank/DDBJ whole genome shotgun (WGS) entry which is preliminary data.</text>
</comment>
<keyword evidence="2" id="KW-1185">Reference proteome</keyword>
<evidence type="ECO:0000313" key="1">
    <source>
        <dbReference type="EMBL" id="KAL2500754.1"/>
    </source>
</evidence>
<protein>
    <submittedName>
        <fullName evidence="1">Uncharacterized protein</fullName>
    </submittedName>
</protein>
<dbReference type="Proteomes" id="UP001604277">
    <property type="component" value="Unassembled WGS sequence"/>
</dbReference>
<reference evidence="2" key="1">
    <citation type="submission" date="2024-07" db="EMBL/GenBank/DDBJ databases">
        <title>Two chromosome-level genome assemblies of Korean endemic species Abeliophyllum distichum and Forsythia ovata (Oleaceae).</title>
        <authorList>
            <person name="Jang H."/>
        </authorList>
    </citation>
    <scope>NUCLEOTIDE SEQUENCE [LARGE SCALE GENOMIC DNA]</scope>
</reference>
<accession>A0ABD1SM19</accession>
<gene>
    <name evidence="1" type="ORF">Fot_34602</name>
</gene>
<organism evidence="1 2">
    <name type="scientific">Forsythia ovata</name>
    <dbReference type="NCBI Taxonomy" id="205694"/>
    <lineage>
        <taxon>Eukaryota</taxon>
        <taxon>Viridiplantae</taxon>
        <taxon>Streptophyta</taxon>
        <taxon>Embryophyta</taxon>
        <taxon>Tracheophyta</taxon>
        <taxon>Spermatophyta</taxon>
        <taxon>Magnoliopsida</taxon>
        <taxon>eudicotyledons</taxon>
        <taxon>Gunneridae</taxon>
        <taxon>Pentapetalae</taxon>
        <taxon>asterids</taxon>
        <taxon>lamiids</taxon>
        <taxon>Lamiales</taxon>
        <taxon>Oleaceae</taxon>
        <taxon>Forsythieae</taxon>
        <taxon>Forsythia</taxon>
    </lineage>
</organism>
<dbReference type="AlphaFoldDB" id="A0ABD1SM19"/>
<name>A0ABD1SM19_9LAMI</name>
<proteinExistence type="predicted"/>
<dbReference type="EMBL" id="JBFOLJ010000010">
    <property type="protein sequence ID" value="KAL2500754.1"/>
    <property type="molecule type" value="Genomic_DNA"/>
</dbReference>